<dbReference type="GO" id="GO:0012505">
    <property type="term" value="C:endomembrane system"/>
    <property type="evidence" value="ECO:0007669"/>
    <property type="project" value="UniProtKB-SubCell"/>
</dbReference>
<dbReference type="InterPro" id="IPR032675">
    <property type="entry name" value="LRR_dom_sf"/>
</dbReference>
<keyword evidence="18" id="KW-0221">Differentiation</keyword>
<keyword evidence="19" id="KW-0833">Ubl conjugation pathway</keyword>
<keyword evidence="11" id="KW-0644">Prostaglandin metabolism</keyword>
<dbReference type="SUPFAM" id="SSF48371">
    <property type="entry name" value="ARM repeat"/>
    <property type="match status" value="1"/>
</dbReference>
<dbReference type="CDD" id="cd03040">
    <property type="entry name" value="GST_N_mPGES2"/>
    <property type="match status" value="1"/>
</dbReference>
<proteinExistence type="inferred from homology"/>
<comment type="catalytic activity">
    <reaction evidence="33">
        <text>prostaglandin H2 = prostaglandin E2</text>
        <dbReference type="Rhea" id="RHEA:12893"/>
        <dbReference type="ChEBI" id="CHEBI:57405"/>
        <dbReference type="ChEBI" id="CHEBI:606564"/>
        <dbReference type="EC" id="5.3.99.3"/>
    </reaction>
    <physiologicalReaction direction="left-to-right" evidence="33">
        <dbReference type="Rhea" id="RHEA:12894"/>
    </physiologicalReaction>
</comment>
<evidence type="ECO:0000256" key="2">
    <source>
        <dbReference type="ARBA" id="ARBA00004230"/>
    </source>
</evidence>
<dbReference type="InterPro" id="IPR055142">
    <property type="entry name" value="ZER1-like_C"/>
</dbReference>
<keyword evidence="12" id="KW-0444">Lipid biosynthesis</keyword>
<dbReference type="GO" id="GO:0005874">
    <property type="term" value="C:microtubule"/>
    <property type="evidence" value="ECO:0007669"/>
    <property type="project" value="UniProtKB-KW"/>
</dbReference>
<dbReference type="PROSITE" id="PS50404">
    <property type="entry name" value="GST_NTER"/>
    <property type="match status" value="1"/>
</dbReference>
<keyword evidence="16" id="KW-0493">Microtubule</keyword>
<dbReference type="SMART" id="SM00185">
    <property type="entry name" value="ARM"/>
    <property type="match status" value="2"/>
</dbReference>
<evidence type="ECO:0000256" key="5">
    <source>
        <dbReference type="ARBA" id="ARBA00009316"/>
    </source>
</evidence>
<evidence type="ECO:0000259" key="43">
    <source>
        <dbReference type="PROSITE" id="PS50404"/>
    </source>
</evidence>
<feature type="region of interest" description="Disordered" evidence="42">
    <location>
        <begin position="808"/>
        <end position="835"/>
    </location>
</feature>
<dbReference type="PANTHER" id="PTHR23162">
    <property type="entry name" value="OUTER DENSE FIBER OF SPERM TAILS 2"/>
    <property type="match status" value="1"/>
</dbReference>
<dbReference type="FunFam" id="1.25.10.10:FF:000111">
    <property type="entry name" value="Protein zer-1 homolog"/>
    <property type="match status" value="1"/>
</dbReference>
<feature type="coiled-coil region" evidence="41">
    <location>
        <begin position="1706"/>
        <end position="1850"/>
    </location>
</feature>
<evidence type="ECO:0000256" key="15">
    <source>
        <dbReference type="ARBA" id="ARBA00022692"/>
    </source>
</evidence>
<dbReference type="InterPro" id="IPR004045">
    <property type="entry name" value="Glutathione_S-Trfase_N"/>
</dbReference>
<keyword evidence="21" id="KW-0282">Flagellum</keyword>
<dbReference type="SFLD" id="SFLDG01203">
    <property type="entry name" value="Prostaglandin_E_synthase_like1"/>
    <property type="match status" value="1"/>
</dbReference>
<comment type="caution">
    <text evidence="44">The sequence shown here is derived from an EMBL/GenBank/DDBJ whole genome shotgun (WGS) entry which is preliminary data.</text>
</comment>
<dbReference type="Gene3D" id="3.40.30.10">
    <property type="entry name" value="Glutaredoxin"/>
    <property type="match status" value="1"/>
</dbReference>
<evidence type="ECO:0000256" key="34">
    <source>
        <dbReference type="ARBA" id="ARBA00031041"/>
    </source>
</evidence>
<organism evidence="44 45">
    <name type="scientific">Polypterus senegalus</name>
    <name type="common">Senegal bichir</name>
    <dbReference type="NCBI Taxonomy" id="55291"/>
    <lineage>
        <taxon>Eukaryota</taxon>
        <taxon>Metazoa</taxon>
        <taxon>Chordata</taxon>
        <taxon>Craniata</taxon>
        <taxon>Vertebrata</taxon>
        <taxon>Euteleostomi</taxon>
        <taxon>Actinopterygii</taxon>
        <taxon>Polypteriformes</taxon>
        <taxon>Polypteridae</taxon>
        <taxon>Polypterus</taxon>
    </lineage>
</organism>
<dbReference type="InterPro" id="IPR036282">
    <property type="entry name" value="Glutathione-S-Trfase_C_sf"/>
</dbReference>
<evidence type="ECO:0000256" key="6">
    <source>
        <dbReference type="ARBA" id="ARBA00009420"/>
    </source>
</evidence>
<evidence type="ECO:0000256" key="38">
    <source>
        <dbReference type="ARBA" id="ARBA00043200"/>
    </source>
</evidence>
<accession>A0A8X7XIS0</accession>
<dbReference type="Gene3D" id="1.20.1050.10">
    <property type="match status" value="1"/>
</dbReference>
<dbReference type="SFLD" id="SFLDG01182">
    <property type="entry name" value="Prostaglandin_E_synthase_like"/>
    <property type="match status" value="1"/>
</dbReference>
<evidence type="ECO:0000256" key="9">
    <source>
        <dbReference type="ARBA" id="ARBA00022473"/>
    </source>
</evidence>
<evidence type="ECO:0000256" key="41">
    <source>
        <dbReference type="SAM" id="Coils"/>
    </source>
</evidence>
<keyword evidence="13" id="KW-0643">Prostaglandin biosynthesis</keyword>
<dbReference type="GO" id="GO:0007283">
    <property type="term" value="P:spermatogenesis"/>
    <property type="evidence" value="ECO:0007669"/>
    <property type="project" value="UniProtKB-KW"/>
</dbReference>
<evidence type="ECO:0000256" key="18">
    <source>
        <dbReference type="ARBA" id="ARBA00022782"/>
    </source>
</evidence>
<evidence type="ECO:0000256" key="29">
    <source>
        <dbReference type="ARBA" id="ARBA00023212"/>
    </source>
</evidence>
<dbReference type="InterPro" id="IPR034334">
    <property type="entry name" value="PGES2"/>
</dbReference>
<dbReference type="GO" id="GO:0005813">
    <property type="term" value="C:centrosome"/>
    <property type="evidence" value="ECO:0007669"/>
    <property type="project" value="TreeGrafter"/>
</dbReference>
<dbReference type="PANTHER" id="PTHR23162:SF8">
    <property type="entry name" value="OUTER DENSE FIBER PROTEIN 2"/>
    <property type="match status" value="1"/>
</dbReference>
<evidence type="ECO:0000256" key="28">
    <source>
        <dbReference type="ARBA" id="ARBA00023160"/>
    </source>
</evidence>
<dbReference type="InterPro" id="IPR011989">
    <property type="entry name" value="ARM-like"/>
</dbReference>
<feature type="coiled-coil region" evidence="41">
    <location>
        <begin position="1174"/>
        <end position="1252"/>
    </location>
</feature>
<evidence type="ECO:0000256" key="8">
    <source>
        <dbReference type="ARBA" id="ARBA00019474"/>
    </source>
</evidence>
<comment type="pathway">
    <text evidence="4">Lipid metabolism; prostaglandin biosynthesis.</text>
</comment>
<evidence type="ECO:0000256" key="13">
    <source>
        <dbReference type="ARBA" id="ARBA00022585"/>
    </source>
</evidence>
<feature type="coiled-coil region" evidence="41">
    <location>
        <begin position="1333"/>
        <end position="1480"/>
    </location>
</feature>
<dbReference type="Gene3D" id="3.80.10.10">
    <property type="entry name" value="Ribonuclease Inhibitor"/>
    <property type="match status" value="1"/>
</dbReference>
<keyword evidence="20" id="KW-0276">Fatty acid metabolism</keyword>
<dbReference type="InterPro" id="IPR016024">
    <property type="entry name" value="ARM-type_fold"/>
</dbReference>
<dbReference type="GO" id="GO:0005814">
    <property type="term" value="C:centriole"/>
    <property type="evidence" value="ECO:0007669"/>
    <property type="project" value="UniProtKB-SubCell"/>
</dbReference>
<evidence type="ECO:0000256" key="39">
    <source>
        <dbReference type="ARBA" id="ARBA00067612"/>
    </source>
</evidence>
<evidence type="ECO:0000256" key="4">
    <source>
        <dbReference type="ARBA" id="ARBA00004702"/>
    </source>
</evidence>
<dbReference type="InterPro" id="IPR026099">
    <property type="entry name" value="Odf2-rel"/>
</dbReference>
<dbReference type="SFLD" id="SFLDS00019">
    <property type="entry name" value="Glutathione_Transferase_(cytos"/>
    <property type="match status" value="1"/>
</dbReference>
<keyword evidence="25" id="KW-0969">Cilium</keyword>
<keyword evidence="17" id="KW-0677">Repeat</keyword>
<evidence type="ECO:0000256" key="26">
    <source>
        <dbReference type="ARBA" id="ARBA00023098"/>
    </source>
</evidence>
<keyword evidence="14" id="KW-0433">Leucine-rich repeat</keyword>
<dbReference type="Pfam" id="PF25013">
    <property type="entry name" value="LRR_Zer-1"/>
    <property type="match status" value="1"/>
</dbReference>
<keyword evidence="28" id="KW-0275">Fatty acid biosynthesis</keyword>
<dbReference type="EC" id="5.3.99.3" evidence="7"/>
<evidence type="ECO:0000256" key="16">
    <source>
        <dbReference type="ARBA" id="ARBA00022701"/>
    </source>
</evidence>
<evidence type="ECO:0000256" key="40">
    <source>
        <dbReference type="ARBA" id="ARBA00081214"/>
    </source>
</evidence>
<feature type="coiled-coil region" evidence="41">
    <location>
        <begin position="1576"/>
        <end position="1677"/>
    </location>
</feature>
<dbReference type="InterPro" id="IPR036249">
    <property type="entry name" value="Thioredoxin-like_sf"/>
</dbReference>
<evidence type="ECO:0000256" key="22">
    <source>
        <dbReference type="ARBA" id="ARBA00022871"/>
    </source>
</evidence>
<evidence type="ECO:0000256" key="21">
    <source>
        <dbReference type="ARBA" id="ARBA00022846"/>
    </source>
</evidence>
<keyword evidence="9" id="KW-0217">Developmental protein</keyword>
<dbReference type="InterPro" id="IPR040079">
    <property type="entry name" value="Glutathione_S-Trfase"/>
</dbReference>
<dbReference type="Proteomes" id="UP000886611">
    <property type="component" value="Unassembled WGS sequence"/>
</dbReference>
<keyword evidence="26" id="KW-0443">Lipid metabolism</keyword>
<comment type="similarity">
    <text evidence="5">Belongs to the ODF2 family.</text>
</comment>
<keyword evidence="10" id="KW-0963">Cytoplasm</keyword>
<evidence type="ECO:0000313" key="44">
    <source>
        <dbReference type="EMBL" id="KAG2469875.1"/>
    </source>
</evidence>
<evidence type="ECO:0000256" key="7">
    <source>
        <dbReference type="ARBA" id="ARBA00012203"/>
    </source>
</evidence>
<evidence type="ECO:0000256" key="3">
    <source>
        <dbReference type="ARBA" id="ARBA00004647"/>
    </source>
</evidence>
<dbReference type="GO" id="GO:1902017">
    <property type="term" value="P:regulation of cilium assembly"/>
    <property type="evidence" value="ECO:0007669"/>
    <property type="project" value="TreeGrafter"/>
</dbReference>
<dbReference type="InterPro" id="IPR000225">
    <property type="entry name" value="Armadillo"/>
</dbReference>
<dbReference type="Gene3D" id="1.25.10.10">
    <property type="entry name" value="Leucine-rich Repeat Variant"/>
    <property type="match status" value="1"/>
</dbReference>
<feature type="domain" description="GST N-terminal" evidence="43">
    <location>
        <begin position="860"/>
        <end position="939"/>
    </location>
</feature>
<protein>
    <recommendedName>
        <fullName evidence="36">Outer dense fiber protein 2</fullName>
        <ecNumber evidence="7">5.3.99.3</ecNumber>
    </recommendedName>
    <alternativeName>
        <fullName evidence="37">Cenexin</fullName>
    </alternativeName>
    <alternativeName>
        <fullName evidence="34">Microsomal prostaglandin E synthase 2</fullName>
    </alternativeName>
    <alternativeName>
        <fullName evidence="38">Outer dense fiber of sperm tails protein 2</fullName>
    </alternativeName>
    <alternativeName>
        <fullName evidence="8">Prostaglandin E synthase 2</fullName>
    </alternativeName>
    <alternativeName>
        <fullName evidence="39">Protein zer-1 homolog</fullName>
    </alternativeName>
    <alternativeName>
        <fullName evidence="40">Zyg-11 homolog B-like protein</fullName>
    </alternativeName>
</protein>
<dbReference type="GO" id="GO:0000922">
    <property type="term" value="C:spindle pole"/>
    <property type="evidence" value="ECO:0007669"/>
    <property type="project" value="UniProtKB-SubCell"/>
</dbReference>
<feature type="non-terminal residue" evidence="44">
    <location>
        <position position="1878"/>
    </location>
</feature>
<keyword evidence="27" id="KW-0472">Membrane</keyword>
<dbReference type="EMBL" id="JAATIS010000147">
    <property type="protein sequence ID" value="KAG2469875.1"/>
    <property type="molecule type" value="Genomic_DNA"/>
</dbReference>
<sequence length="1878" mass="216416">MAVDSPDTLMALSTEYCLRNLEGTMCYLLDNETLQLHPDIFLPSEICDKLVNAYVELVHTDNNFEPYETFFPLFSDTRNTRLTRVHLREDTVQDQDLEAIRGQDLIELHLTNCEKLTAKSLQTLCSFHDTLVSLSLFGCGNIFYEEENPGGSESDDILVNPTRQVLVKDFTFQGFNRLRILNLGRLTEGVNVETLLQPLTSLTSLDLSCIQLYRVTFLTQWKDRLSSLVLYNMDLSDEHIQTIAQLVHLRHLDISRDRLSSFYKFKLTRKVLSVFVRNLIHLVSLDISGHVLLENCAVSQIEEALGRPSIEPSKSSICPFQELKRPLQFLGLFDTSLCNLTHIPAYKILNDLEAIVILRKCGKAQGHLEIFTGFGDETVDHSSYCIIMSTLSLDMQVTGSKNEDQILNAIEAYTEYRPEMASRAINHLFDIARIQRCSQLLRALQLVISALKCHKYDKSIQVTGSAALFYLTNTEYRTEQSVKLRRQVIQVVLNGMESYQEVTVQRNCCLTLCNFNIPEELEFQYRRVNELLLNILNQSRQDESIQRIAVHLCNALVCQVDNDHKEAVGKMGFVTTMLKLIQKKLVEKTCDQVMEFSWSALWNITDETPDNCEMFLNHSGMKLFLECLKEFPDKQELHRNMLGLLGNVAEVKNLRPQLLTPHFITVFSNLLDSKADGIEVSYNACGVLSHIMFDGPDVWAMADPLRDQVMDRMWAAIQSWDVNSRRNINYRSFEPILRLLPQDIAPVSQHWATWALYNLISVYPDKYCPLLIKENGIALLKRVLELESARQETKEMARKVIEHCSNFKEDSMDTTSPPSLDSLKRQGKKNPSGEKLEEALGKAVQRQTPFQPVPSGSGELQLILYQYQTCPFCSKVRAFLDYHGMSYNIVEVNPVLRKEIKFSDYRKVPILVIDGEEKLQINDSSVIISVLKTYMVSKKKNLRQIISFFPEMRSKNEKGKEIVEYNNRHWVMLDEAEAELLYPVKDSRKEEIKWRQWADDWLVHLISPNVYRSPQEALASFDYIVREGKFGTVEGFFAKYVGAAAMYFISKRLKNKHNLQDDVRQDLYQAVDKWVKAVGKHRPFMGGSQPNLADLKIQEAKLKGERGNLRATAQVKTRVPWIPPGKASVRETGYKWEGPTHRLEITPNEADRTASILHMADLSTDEEEGLHGRINQYEKKIDSLLSEVGTLKNEVELRKKEHLLERRVEELTASKRVIEEQEEELAEVTKELAVTERENSLLRQSIEKMKEETDHSRVEKEHLLFEKDTLLKKLVEAEMDGAAAARQVSALRETIGKLRNEKRISGSDVNLLSRQKDLLLQKLDTFETTNRTLRNLLREQHSLETDAMRLTEQKEVLLQKLTESEAENADNARTTAELSKALETTRAHLQGQLRSKEAEGNRLTVQIRNLERTMAQQQGEMDHLLEQLKELKRQCDTDKEALKRATRAQKQRAERCEDTVEQLNTQLIDKESQLADALAAAETWRSRHSQTVKENNQLEMEITVLNKSEQNLFCSFLVLSSRVADLTDQLHNLEDKGRAEREGLLDRLHRLTSESTSCKLENERLKASISANEEKINISQTEVQQLKASIKQYENLVDNYKSQILKTRTEADEYCLKLEMAERESQKLHEEVNKEVELVRRQLQGRLTDLEPLPELLKATELKLQDCQEQVQSYEKKTVEQSTILTELRVKVEQQGSQVESVREKNVTLVEENKLLHQKIDILERKLDDANEQNRELVQVIAKREETIHNNQLRLEEKSRECSLLTRQTDNAIEDARRQMDQTRERALSKEHSTQAKILDLEAQLSRTKTEINQLRRSKEDAERRFQSKLQDLRDRLEQTDSTNRSLQNYVHFLKASYANVFGDCPLTSSTLRPPSPI</sequence>
<evidence type="ECO:0000256" key="32">
    <source>
        <dbReference type="ARBA" id="ARBA00023930"/>
    </source>
</evidence>
<gene>
    <name evidence="44" type="primary">Zer1</name>
    <name evidence="44" type="ORF">GTO96_0023251</name>
</gene>
<comment type="catalytic activity">
    <reaction evidence="32">
        <text>prostaglandin H2 = (12S)-hydroxy-(5Z,8E,10E)-heptadecatrienoate + malonaldehyde</text>
        <dbReference type="Rhea" id="RHEA:48644"/>
        <dbReference type="ChEBI" id="CHEBI:57405"/>
        <dbReference type="ChEBI" id="CHEBI:90694"/>
        <dbReference type="ChEBI" id="CHEBI:566274"/>
    </reaction>
    <physiologicalReaction direction="left-to-right" evidence="32">
        <dbReference type="Rhea" id="RHEA:48645"/>
    </physiologicalReaction>
</comment>
<evidence type="ECO:0000256" key="27">
    <source>
        <dbReference type="ARBA" id="ARBA00023136"/>
    </source>
</evidence>
<comment type="similarity">
    <text evidence="6">Belongs to the zyg-11 family.</text>
</comment>
<evidence type="ECO:0000256" key="20">
    <source>
        <dbReference type="ARBA" id="ARBA00022832"/>
    </source>
</evidence>
<evidence type="ECO:0000256" key="1">
    <source>
        <dbReference type="ARBA" id="ARBA00004114"/>
    </source>
</evidence>
<dbReference type="PROSITE" id="PS51354">
    <property type="entry name" value="GLUTAREDOXIN_2"/>
    <property type="match status" value="1"/>
</dbReference>
<evidence type="ECO:0000256" key="42">
    <source>
        <dbReference type="SAM" id="MobiDB-lite"/>
    </source>
</evidence>
<evidence type="ECO:0000256" key="14">
    <source>
        <dbReference type="ARBA" id="ARBA00022614"/>
    </source>
</evidence>
<dbReference type="GO" id="GO:0031514">
    <property type="term" value="C:motile cilium"/>
    <property type="evidence" value="ECO:0007669"/>
    <property type="project" value="UniProtKB-SubCell"/>
</dbReference>
<evidence type="ECO:0000256" key="19">
    <source>
        <dbReference type="ARBA" id="ARBA00022786"/>
    </source>
</evidence>
<keyword evidence="24 41" id="KW-0175">Coiled coil</keyword>
<keyword evidence="15" id="KW-0812">Transmembrane</keyword>
<dbReference type="InterPro" id="IPR034335">
    <property type="entry name" value="PGES2_C"/>
</dbReference>
<evidence type="ECO:0000256" key="25">
    <source>
        <dbReference type="ARBA" id="ARBA00023069"/>
    </source>
</evidence>
<keyword evidence="22" id="KW-0744">Spermatogenesis</keyword>
<dbReference type="SUPFAM" id="SSF52047">
    <property type="entry name" value="RNI-like"/>
    <property type="match status" value="1"/>
</dbReference>
<evidence type="ECO:0000256" key="37">
    <source>
        <dbReference type="ARBA" id="ARBA00041830"/>
    </source>
</evidence>
<evidence type="ECO:0000256" key="36">
    <source>
        <dbReference type="ARBA" id="ARBA00040458"/>
    </source>
</evidence>
<evidence type="ECO:0000256" key="12">
    <source>
        <dbReference type="ARBA" id="ARBA00022516"/>
    </source>
</evidence>
<keyword evidence="23" id="KW-1133">Transmembrane helix</keyword>
<evidence type="ECO:0000256" key="33">
    <source>
        <dbReference type="ARBA" id="ARBA00023931"/>
    </source>
</evidence>
<evidence type="ECO:0000256" key="30">
    <source>
        <dbReference type="ARBA" id="ARBA00023235"/>
    </source>
</evidence>
<dbReference type="GO" id="GO:0050220">
    <property type="term" value="F:prostaglandin-E synthase activity"/>
    <property type="evidence" value="ECO:0007669"/>
    <property type="project" value="UniProtKB-EC"/>
</dbReference>
<dbReference type="Pfam" id="PF13417">
    <property type="entry name" value="GST_N_3"/>
    <property type="match status" value="1"/>
</dbReference>
<dbReference type="FunFam" id="3.40.30.10:FF:000114">
    <property type="entry name" value="Prostaglandin E synthase 2"/>
    <property type="match status" value="1"/>
</dbReference>
<reference evidence="44 45" key="1">
    <citation type="journal article" date="2021" name="Cell">
        <title>Tracing the genetic footprints of vertebrate landing in non-teleost ray-finned fishes.</title>
        <authorList>
            <person name="Bi X."/>
            <person name="Wang K."/>
            <person name="Yang L."/>
            <person name="Pan H."/>
            <person name="Jiang H."/>
            <person name="Wei Q."/>
            <person name="Fang M."/>
            <person name="Yu H."/>
            <person name="Zhu C."/>
            <person name="Cai Y."/>
            <person name="He Y."/>
            <person name="Gan X."/>
            <person name="Zeng H."/>
            <person name="Yu D."/>
            <person name="Zhu Y."/>
            <person name="Jiang H."/>
            <person name="Qiu Q."/>
            <person name="Yang H."/>
            <person name="Zhang Y.E."/>
            <person name="Wang W."/>
            <person name="Zhu M."/>
            <person name="He S."/>
            <person name="Zhang G."/>
        </authorList>
    </citation>
    <scope>NUCLEOTIDE SEQUENCE [LARGE SCALE GENOMIC DNA]</scope>
    <source>
        <strain evidence="44">Bchr_013</strain>
    </source>
</reference>
<dbReference type="InterPro" id="IPR011767">
    <property type="entry name" value="GLR_AS"/>
</dbReference>
<dbReference type="CDD" id="cd03197">
    <property type="entry name" value="GST_C_mPGES2"/>
    <property type="match status" value="1"/>
</dbReference>
<dbReference type="Gene3D" id="6.20.200.30">
    <property type="match status" value="1"/>
</dbReference>
<evidence type="ECO:0000256" key="10">
    <source>
        <dbReference type="ARBA" id="ARBA00022490"/>
    </source>
</evidence>
<feature type="non-terminal residue" evidence="44">
    <location>
        <position position="1"/>
    </location>
</feature>
<dbReference type="PROSITE" id="PS00195">
    <property type="entry name" value="GLUTAREDOXIN_1"/>
    <property type="match status" value="1"/>
</dbReference>
<comment type="subcellular location">
    <subcellularLocation>
        <location evidence="2">Cell projection</location>
        <location evidence="2">Cilium</location>
        <location evidence="2">Flagellum</location>
    </subcellularLocation>
    <subcellularLocation>
        <location evidence="1">Cytoplasm</location>
        <location evidence="1">Cytoskeleton</location>
        <location evidence="1">Microtubule organizing center</location>
        <location evidence="1">Centrosome</location>
        <location evidence="1">Centriole</location>
    </subcellularLocation>
    <subcellularLocation>
        <location evidence="3">Cytoplasm</location>
        <location evidence="3">Cytoskeleton</location>
        <location evidence="3">Spindle pole</location>
    </subcellularLocation>
    <subcellularLocation>
        <location evidence="35">Endomembrane system</location>
        <topology evidence="35">Single-pass membrane protein</topology>
    </subcellularLocation>
</comment>
<evidence type="ECO:0000313" key="45">
    <source>
        <dbReference type="Proteomes" id="UP000886611"/>
    </source>
</evidence>
<keyword evidence="29" id="KW-0206">Cytoskeleton</keyword>
<evidence type="ECO:0000256" key="24">
    <source>
        <dbReference type="ARBA" id="ARBA00023054"/>
    </source>
</evidence>
<evidence type="ECO:0000256" key="35">
    <source>
        <dbReference type="ARBA" id="ARBA00037847"/>
    </source>
</evidence>
<evidence type="ECO:0000256" key="17">
    <source>
        <dbReference type="ARBA" id="ARBA00022737"/>
    </source>
</evidence>
<evidence type="ECO:0000256" key="31">
    <source>
        <dbReference type="ARBA" id="ARBA00023273"/>
    </source>
</evidence>
<dbReference type="Pfam" id="PF22964">
    <property type="entry name" value="ZER1-like_2nd"/>
    <property type="match status" value="1"/>
</dbReference>
<keyword evidence="31" id="KW-0966">Cell projection</keyword>
<dbReference type="GO" id="GO:0001516">
    <property type="term" value="P:prostaglandin biosynthetic process"/>
    <property type="evidence" value="ECO:0007669"/>
    <property type="project" value="UniProtKB-KW"/>
</dbReference>
<keyword evidence="30" id="KW-0413">Isomerase</keyword>
<name>A0A8X7XIS0_POLSE</name>
<keyword evidence="45" id="KW-1185">Reference proteome</keyword>
<dbReference type="InterPro" id="IPR056845">
    <property type="entry name" value="LRR_Zer-1"/>
</dbReference>
<dbReference type="SUPFAM" id="SSF47616">
    <property type="entry name" value="GST C-terminal domain-like"/>
    <property type="match status" value="1"/>
</dbReference>
<dbReference type="SUPFAM" id="SSF52833">
    <property type="entry name" value="Thioredoxin-like"/>
    <property type="match status" value="1"/>
</dbReference>
<dbReference type="GO" id="GO:0030154">
    <property type="term" value="P:cell differentiation"/>
    <property type="evidence" value="ECO:0007669"/>
    <property type="project" value="UniProtKB-KW"/>
</dbReference>
<evidence type="ECO:0000256" key="11">
    <source>
        <dbReference type="ARBA" id="ARBA00022501"/>
    </source>
</evidence>
<evidence type="ECO:0000256" key="23">
    <source>
        <dbReference type="ARBA" id="ARBA00022989"/>
    </source>
</evidence>